<organism evidence="2 3">
    <name type="scientific">Sphingomonas alpina</name>
    <dbReference type="NCBI Taxonomy" id="653931"/>
    <lineage>
        <taxon>Bacteria</taxon>
        <taxon>Pseudomonadati</taxon>
        <taxon>Pseudomonadota</taxon>
        <taxon>Alphaproteobacteria</taxon>
        <taxon>Sphingomonadales</taxon>
        <taxon>Sphingomonadaceae</taxon>
        <taxon>Sphingomonas</taxon>
    </lineage>
</organism>
<evidence type="ECO:0000313" key="3">
    <source>
        <dbReference type="Proteomes" id="UP000516148"/>
    </source>
</evidence>
<name>A0A7H0LF79_9SPHN</name>
<reference evidence="2 3" key="1">
    <citation type="submission" date="2020-09" db="EMBL/GenBank/DDBJ databases">
        <title>Sphingomonas sp., a new species isolated from pork steak.</title>
        <authorList>
            <person name="Heidler von Heilborn D."/>
        </authorList>
    </citation>
    <scope>NUCLEOTIDE SEQUENCE [LARGE SCALE GENOMIC DNA]</scope>
    <source>
        <strain evidence="3">S8-3T</strain>
    </source>
</reference>
<feature type="signal peptide" evidence="1">
    <location>
        <begin position="1"/>
        <end position="23"/>
    </location>
</feature>
<protein>
    <recommendedName>
        <fullName evidence="4">DUF4878 domain-containing protein</fullName>
    </recommendedName>
</protein>
<evidence type="ECO:0008006" key="4">
    <source>
        <dbReference type="Google" id="ProtNLM"/>
    </source>
</evidence>
<evidence type="ECO:0000256" key="1">
    <source>
        <dbReference type="SAM" id="SignalP"/>
    </source>
</evidence>
<proteinExistence type="predicted"/>
<feature type="chain" id="PRO_5028803468" description="DUF4878 domain-containing protein" evidence="1">
    <location>
        <begin position="24"/>
        <end position="120"/>
    </location>
</feature>
<dbReference type="RefSeq" id="WP_187760660.1">
    <property type="nucleotide sequence ID" value="NZ_CP061038.1"/>
</dbReference>
<dbReference type="Proteomes" id="UP000516148">
    <property type="component" value="Chromosome"/>
</dbReference>
<accession>A0A7H0LF79</accession>
<gene>
    <name evidence="2" type="ORF">H3Z74_16465</name>
</gene>
<keyword evidence="1" id="KW-0732">Signal</keyword>
<dbReference type="EMBL" id="CP061038">
    <property type="protein sequence ID" value="QNQ08332.1"/>
    <property type="molecule type" value="Genomic_DNA"/>
</dbReference>
<dbReference type="AlphaFoldDB" id="A0A7H0LF79"/>
<sequence>MTRPSTTLIAALAGIAALSGCSALTGGPGNGDIERVAREQMAASLQDPNANPAAKAALEKALADATISPKGMCNGQAEPGVQVCAVDVNIQMPGTAAKASQPFIVKLTKGSDGKWKGAPD</sequence>
<keyword evidence="3" id="KW-1185">Reference proteome</keyword>
<dbReference type="KEGG" id="spap:H3Z74_16465"/>
<dbReference type="PROSITE" id="PS51257">
    <property type="entry name" value="PROKAR_LIPOPROTEIN"/>
    <property type="match status" value="1"/>
</dbReference>
<evidence type="ECO:0000313" key="2">
    <source>
        <dbReference type="EMBL" id="QNQ08332.1"/>
    </source>
</evidence>